<dbReference type="EMBL" id="JACCAA010000001">
    <property type="protein sequence ID" value="NYG58847.1"/>
    <property type="molecule type" value="Genomic_DNA"/>
</dbReference>
<dbReference type="GO" id="GO:0050136">
    <property type="term" value="F:NADH dehydrogenase (quinone) (non-electrogenic) activity"/>
    <property type="evidence" value="ECO:0007669"/>
    <property type="project" value="UniProtKB-UniRule"/>
</dbReference>
<comment type="similarity">
    <text evidence="1 12">Belongs to the complex I 23 kDa subunit family.</text>
</comment>
<dbReference type="HAMAP" id="MF_01351">
    <property type="entry name" value="NDH1_NuoI"/>
    <property type="match status" value="1"/>
</dbReference>
<evidence type="ECO:0000313" key="15">
    <source>
        <dbReference type="Proteomes" id="UP000540656"/>
    </source>
</evidence>
<dbReference type="Pfam" id="PF12838">
    <property type="entry name" value="Fer4_7"/>
    <property type="match status" value="1"/>
</dbReference>
<evidence type="ECO:0000256" key="10">
    <source>
        <dbReference type="ARBA" id="ARBA00023027"/>
    </source>
</evidence>
<feature type="binding site" evidence="12">
    <location>
        <position position="65"/>
    </location>
    <ligand>
        <name>[4Fe-4S] cluster</name>
        <dbReference type="ChEBI" id="CHEBI:49883"/>
        <label>1</label>
    </ligand>
</feature>
<dbReference type="InterPro" id="IPR010226">
    <property type="entry name" value="NADH_quinone_OxRdtase_chainI"/>
</dbReference>
<comment type="subcellular location">
    <subcellularLocation>
        <location evidence="12">Cell membrane</location>
        <topology evidence="12">Peripheral membrane protein</topology>
    </subcellularLocation>
</comment>
<keyword evidence="2 12" id="KW-1003">Cell membrane</keyword>
<dbReference type="GO" id="GO:0005506">
    <property type="term" value="F:iron ion binding"/>
    <property type="evidence" value="ECO:0007669"/>
    <property type="project" value="UniProtKB-UniRule"/>
</dbReference>
<dbReference type="NCBIfam" id="NF004537">
    <property type="entry name" value="PRK05888.1-3"/>
    <property type="match status" value="1"/>
</dbReference>
<dbReference type="InterPro" id="IPR017896">
    <property type="entry name" value="4Fe4S_Fe-S-bd"/>
</dbReference>
<keyword evidence="6" id="KW-0677">Repeat</keyword>
<evidence type="ECO:0000256" key="7">
    <source>
        <dbReference type="ARBA" id="ARBA00022967"/>
    </source>
</evidence>
<comment type="subunit">
    <text evidence="12">NDH-1 is composed of 14 different subunits. Subunits NuoA, H, J, K, L, M, N constitute the membrane sector of the complex.</text>
</comment>
<comment type="caution">
    <text evidence="14">The sequence shown here is derived from an EMBL/GenBank/DDBJ whole genome shotgun (WGS) entry which is preliminary data.</text>
</comment>
<evidence type="ECO:0000313" key="14">
    <source>
        <dbReference type="EMBL" id="NYG58847.1"/>
    </source>
</evidence>
<evidence type="ECO:0000256" key="9">
    <source>
        <dbReference type="ARBA" id="ARBA00023014"/>
    </source>
</evidence>
<gene>
    <name evidence="12" type="primary">nuoI</name>
    <name evidence="14" type="ORF">BJ980_001770</name>
</gene>
<feature type="domain" description="4Fe-4S ferredoxin-type" evidence="13">
    <location>
        <begin position="105"/>
        <end position="134"/>
    </location>
</feature>
<dbReference type="InterPro" id="IPR017900">
    <property type="entry name" value="4Fe4S_Fe_S_CS"/>
</dbReference>
<protein>
    <recommendedName>
        <fullName evidence="12">NADH-quinone oxidoreductase subunit I</fullName>
        <ecNumber evidence="12">7.1.1.-</ecNumber>
    </recommendedName>
    <alternativeName>
        <fullName evidence="12">NADH dehydrogenase I subunit I</fullName>
    </alternativeName>
    <alternativeName>
        <fullName evidence="12">NDH-1 subunit I</fullName>
    </alternativeName>
</protein>
<evidence type="ECO:0000256" key="4">
    <source>
        <dbReference type="ARBA" id="ARBA00022719"/>
    </source>
</evidence>
<keyword evidence="9 12" id="KW-0411">Iron-sulfur</keyword>
<dbReference type="GO" id="GO:0005886">
    <property type="term" value="C:plasma membrane"/>
    <property type="evidence" value="ECO:0007669"/>
    <property type="project" value="UniProtKB-SubCell"/>
</dbReference>
<feature type="binding site" evidence="12">
    <location>
        <position position="114"/>
    </location>
    <ligand>
        <name>[4Fe-4S] cluster</name>
        <dbReference type="ChEBI" id="CHEBI:49883"/>
        <label>2</label>
    </ligand>
</feature>
<dbReference type="PROSITE" id="PS51379">
    <property type="entry name" value="4FE4S_FER_2"/>
    <property type="match status" value="2"/>
</dbReference>
<keyword evidence="8 12" id="KW-0408">Iron</keyword>
<comment type="cofactor">
    <cofactor evidence="12">
        <name>[4Fe-4S] cluster</name>
        <dbReference type="ChEBI" id="CHEBI:49883"/>
    </cofactor>
    <text evidence="12">Binds 2 [4Fe-4S] clusters per subunit.</text>
</comment>
<name>A0A7Y9S1P1_9ACTN</name>
<dbReference type="AlphaFoldDB" id="A0A7Y9S1P1"/>
<dbReference type="PROSITE" id="PS00198">
    <property type="entry name" value="4FE4S_FER_1"/>
    <property type="match status" value="1"/>
</dbReference>
<dbReference type="NCBIfam" id="TIGR01971">
    <property type="entry name" value="NuoI"/>
    <property type="match status" value="1"/>
</dbReference>
<sequence length="195" mass="22031">MAEESRGIKETLWDPVAGFGVTFRTMFRKVVTEQYPFEKQPTAPRFHGRHQLNRWPDGLEKCIGCELCAWACPADAIYVEGADNVDGPLEGEESGRFSPGERYGRVYQINYLRCILCGLCIEACPTRALTMTNEYELADDNRKDLIYEKSDLLAPLLPGMVQPPHEMLIGETDGDYYRGEFKARAEAPEQQEGGQ</sequence>
<dbReference type="SUPFAM" id="SSF54862">
    <property type="entry name" value="4Fe-4S ferredoxins"/>
    <property type="match status" value="1"/>
</dbReference>
<dbReference type="Gene3D" id="3.30.70.3270">
    <property type="match status" value="1"/>
</dbReference>
<feature type="binding site" evidence="12">
    <location>
        <position position="72"/>
    </location>
    <ligand>
        <name>[4Fe-4S] cluster</name>
        <dbReference type="ChEBI" id="CHEBI:49883"/>
        <label>2</label>
    </ligand>
</feature>
<evidence type="ECO:0000259" key="13">
    <source>
        <dbReference type="PROSITE" id="PS51379"/>
    </source>
</evidence>
<feature type="binding site" evidence="12">
    <location>
        <position position="117"/>
    </location>
    <ligand>
        <name>[4Fe-4S] cluster</name>
        <dbReference type="ChEBI" id="CHEBI:49883"/>
        <label>2</label>
    </ligand>
</feature>
<evidence type="ECO:0000256" key="2">
    <source>
        <dbReference type="ARBA" id="ARBA00022475"/>
    </source>
</evidence>
<feature type="domain" description="4Fe-4S ferredoxin-type" evidence="13">
    <location>
        <begin position="52"/>
        <end position="82"/>
    </location>
</feature>
<keyword evidence="5 12" id="KW-0479">Metal-binding</keyword>
<evidence type="ECO:0000256" key="5">
    <source>
        <dbReference type="ARBA" id="ARBA00022723"/>
    </source>
</evidence>
<keyword evidence="10 12" id="KW-0520">NAD</keyword>
<feature type="binding site" evidence="12">
    <location>
        <position position="62"/>
    </location>
    <ligand>
        <name>[4Fe-4S] cluster</name>
        <dbReference type="ChEBI" id="CHEBI:49883"/>
        <label>1</label>
    </ligand>
</feature>
<dbReference type="RefSeq" id="WP_179501969.1">
    <property type="nucleotide sequence ID" value="NZ_JACCAA010000001.1"/>
</dbReference>
<reference evidence="14 15" key="1">
    <citation type="submission" date="2020-07" db="EMBL/GenBank/DDBJ databases">
        <title>Sequencing the genomes of 1000 actinobacteria strains.</title>
        <authorList>
            <person name="Klenk H.-P."/>
        </authorList>
    </citation>
    <scope>NUCLEOTIDE SEQUENCE [LARGE SCALE GENOMIC DNA]</scope>
    <source>
        <strain evidence="14 15">DSM 23819</strain>
    </source>
</reference>
<evidence type="ECO:0000256" key="12">
    <source>
        <dbReference type="HAMAP-Rule" id="MF_01351"/>
    </source>
</evidence>
<dbReference type="GO" id="GO:0048038">
    <property type="term" value="F:quinone binding"/>
    <property type="evidence" value="ECO:0007669"/>
    <property type="project" value="UniProtKB-KW"/>
</dbReference>
<feature type="binding site" evidence="12">
    <location>
        <position position="120"/>
    </location>
    <ligand>
        <name>[4Fe-4S] cluster</name>
        <dbReference type="ChEBI" id="CHEBI:49883"/>
        <label>2</label>
    </ligand>
</feature>
<dbReference type="FunFam" id="3.30.70.3270:FF:000007">
    <property type="entry name" value="NADH-quinone oxidoreductase subunit I"/>
    <property type="match status" value="1"/>
</dbReference>
<keyword evidence="3 12" id="KW-0004">4Fe-4S</keyword>
<comment type="function">
    <text evidence="12">NDH-1 shuttles electrons from NADH, via FMN and iron-sulfur (Fe-S) centers, to quinones in the respiratory chain. The immediate electron acceptor for the enzyme in this species is believed to be ubiquinone. Couples the redox reaction to proton translocation (for every two electrons transferred, four hydrogen ions are translocated across the cytoplasmic membrane), and thus conserves the redox energy in a proton gradient.</text>
</comment>
<organism evidence="14 15">
    <name type="scientific">Nocardioides daedukensis</name>
    <dbReference type="NCBI Taxonomy" id="634462"/>
    <lineage>
        <taxon>Bacteria</taxon>
        <taxon>Bacillati</taxon>
        <taxon>Actinomycetota</taxon>
        <taxon>Actinomycetes</taxon>
        <taxon>Propionibacteriales</taxon>
        <taxon>Nocardioidaceae</taxon>
        <taxon>Nocardioides</taxon>
    </lineage>
</organism>
<evidence type="ECO:0000256" key="6">
    <source>
        <dbReference type="ARBA" id="ARBA00022737"/>
    </source>
</evidence>
<accession>A0A7Y9S1P1</accession>
<evidence type="ECO:0000256" key="1">
    <source>
        <dbReference type="ARBA" id="ARBA00010277"/>
    </source>
</evidence>
<feature type="binding site" evidence="12">
    <location>
        <position position="68"/>
    </location>
    <ligand>
        <name>[4Fe-4S] cluster</name>
        <dbReference type="ChEBI" id="CHEBI:49883"/>
        <label>1</label>
    </ligand>
</feature>
<proteinExistence type="inferred from homology"/>
<dbReference type="GO" id="GO:0051539">
    <property type="term" value="F:4 iron, 4 sulfur cluster binding"/>
    <property type="evidence" value="ECO:0007669"/>
    <property type="project" value="UniProtKB-KW"/>
</dbReference>
<dbReference type="Proteomes" id="UP000540656">
    <property type="component" value="Unassembled WGS sequence"/>
</dbReference>
<dbReference type="PANTHER" id="PTHR10849:SF20">
    <property type="entry name" value="NADH DEHYDROGENASE [UBIQUINONE] IRON-SULFUR PROTEIN 8, MITOCHONDRIAL"/>
    <property type="match status" value="1"/>
</dbReference>
<dbReference type="EC" id="7.1.1.-" evidence="12"/>
<evidence type="ECO:0000256" key="3">
    <source>
        <dbReference type="ARBA" id="ARBA00022485"/>
    </source>
</evidence>
<evidence type="ECO:0000256" key="11">
    <source>
        <dbReference type="ARBA" id="ARBA00023136"/>
    </source>
</evidence>
<keyword evidence="4 12" id="KW-0874">Quinone</keyword>
<dbReference type="GO" id="GO:0009060">
    <property type="term" value="P:aerobic respiration"/>
    <property type="evidence" value="ECO:0007669"/>
    <property type="project" value="TreeGrafter"/>
</dbReference>
<keyword evidence="11 12" id="KW-0472">Membrane</keyword>
<evidence type="ECO:0000256" key="8">
    <source>
        <dbReference type="ARBA" id="ARBA00023004"/>
    </source>
</evidence>
<feature type="binding site" evidence="12">
    <location>
        <position position="124"/>
    </location>
    <ligand>
        <name>[4Fe-4S] cluster</name>
        <dbReference type="ChEBI" id="CHEBI:49883"/>
        <label>1</label>
    </ligand>
</feature>
<keyword evidence="7 12" id="KW-1278">Translocase</keyword>
<comment type="catalytic activity">
    <reaction evidence="12">
        <text>a quinone + NADH + 5 H(+)(in) = a quinol + NAD(+) + 4 H(+)(out)</text>
        <dbReference type="Rhea" id="RHEA:57888"/>
        <dbReference type="ChEBI" id="CHEBI:15378"/>
        <dbReference type="ChEBI" id="CHEBI:24646"/>
        <dbReference type="ChEBI" id="CHEBI:57540"/>
        <dbReference type="ChEBI" id="CHEBI:57945"/>
        <dbReference type="ChEBI" id="CHEBI:132124"/>
    </reaction>
</comment>
<keyword evidence="12" id="KW-0830">Ubiquinone</keyword>
<keyword evidence="15" id="KW-1185">Reference proteome</keyword>
<dbReference type="PANTHER" id="PTHR10849">
    <property type="entry name" value="NADH DEHYDROGENASE UBIQUINONE IRON-SULFUR PROTEIN 8, MITOCHONDRIAL"/>
    <property type="match status" value="1"/>
</dbReference>